<evidence type="ECO:0000313" key="3">
    <source>
        <dbReference type="Proteomes" id="UP000753908"/>
    </source>
</evidence>
<gene>
    <name evidence="2" type="ORF">KME25_14585</name>
</gene>
<sequence length="126" mass="13678">MMKLKFLPLIVGLIAAAAISATPLTAFAQDTAPQSQPTRTRIQLSDQQQAQFQQLEANAITAIENILTPDQKTQFAQARQNGQGLNAIQGLTDEQKQGIVGVIENLNTQIGNLLTPEQIQQIEQGQ</sequence>
<dbReference type="Proteomes" id="UP000753908">
    <property type="component" value="Unassembled WGS sequence"/>
</dbReference>
<organism evidence="2 3">
    <name type="scientific">Symplocastrum torsivum CPER-KK1</name>
    <dbReference type="NCBI Taxonomy" id="450513"/>
    <lineage>
        <taxon>Bacteria</taxon>
        <taxon>Bacillati</taxon>
        <taxon>Cyanobacteriota</taxon>
        <taxon>Cyanophyceae</taxon>
        <taxon>Oscillatoriophycideae</taxon>
        <taxon>Oscillatoriales</taxon>
        <taxon>Microcoleaceae</taxon>
        <taxon>Symplocastrum</taxon>
    </lineage>
</organism>
<evidence type="ECO:0008006" key="4">
    <source>
        <dbReference type="Google" id="ProtNLM"/>
    </source>
</evidence>
<dbReference type="EMBL" id="JAHHIF010000017">
    <property type="protein sequence ID" value="MBW4545657.1"/>
    <property type="molecule type" value="Genomic_DNA"/>
</dbReference>
<comment type="caution">
    <text evidence="2">The sequence shown here is derived from an EMBL/GenBank/DDBJ whole genome shotgun (WGS) entry which is preliminary data.</text>
</comment>
<dbReference type="AlphaFoldDB" id="A0A951PMD1"/>
<keyword evidence="1" id="KW-0732">Signal</keyword>
<reference evidence="2" key="1">
    <citation type="submission" date="2021-05" db="EMBL/GenBank/DDBJ databases">
        <authorList>
            <person name="Pietrasiak N."/>
            <person name="Ward R."/>
            <person name="Stajich J.E."/>
            <person name="Kurbessoian T."/>
        </authorList>
    </citation>
    <scope>NUCLEOTIDE SEQUENCE</scope>
    <source>
        <strain evidence="2">CPER-KK1</strain>
    </source>
</reference>
<proteinExistence type="predicted"/>
<protein>
    <recommendedName>
        <fullName evidence="4">DUF4168 domain-containing protein</fullName>
    </recommendedName>
</protein>
<accession>A0A951PMD1</accession>
<name>A0A951PMD1_9CYAN</name>
<evidence type="ECO:0000313" key="2">
    <source>
        <dbReference type="EMBL" id="MBW4545657.1"/>
    </source>
</evidence>
<feature type="signal peptide" evidence="1">
    <location>
        <begin position="1"/>
        <end position="28"/>
    </location>
</feature>
<reference evidence="2" key="2">
    <citation type="journal article" date="2022" name="Microbiol. Resour. Announc.">
        <title>Metagenome Sequencing to Explore Phylogenomics of Terrestrial Cyanobacteria.</title>
        <authorList>
            <person name="Ward R.D."/>
            <person name="Stajich J.E."/>
            <person name="Johansen J.R."/>
            <person name="Huntemann M."/>
            <person name="Clum A."/>
            <person name="Foster B."/>
            <person name="Foster B."/>
            <person name="Roux S."/>
            <person name="Palaniappan K."/>
            <person name="Varghese N."/>
            <person name="Mukherjee S."/>
            <person name="Reddy T.B.K."/>
            <person name="Daum C."/>
            <person name="Copeland A."/>
            <person name="Chen I.A."/>
            <person name="Ivanova N.N."/>
            <person name="Kyrpides N.C."/>
            <person name="Shapiro N."/>
            <person name="Eloe-Fadrosh E.A."/>
            <person name="Pietrasiak N."/>
        </authorList>
    </citation>
    <scope>NUCLEOTIDE SEQUENCE</scope>
    <source>
        <strain evidence="2">CPER-KK1</strain>
    </source>
</reference>
<feature type="chain" id="PRO_5037843058" description="DUF4168 domain-containing protein" evidence="1">
    <location>
        <begin position="29"/>
        <end position="126"/>
    </location>
</feature>
<evidence type="ECO:0000256" key="1">
    <source>
        <dbReference type="SAM" id="SignalP"/>
    </source>
</evidence>